<dbReference type="EMBL" id="JBAMMX010000027">
    <property type="protein sequence ID" value="KAK6912719.1"/>
    <property type="molecule type" value="Genomic_DNA"/>
</dbReference>
<dbReference type="AlphaFoldDB" id="A0AAN8YRK7"/>
<dbReference type="InterPro" id="IPR050571">
    <property type="entry name" value="Class-IV_PLP-Dep_Aminotrnsfr"/>
</dbReference>
<gene>
    <name evidence="2" type="ORF">RJ641_022320</name>
</gene>
<dbReference type="Proteomes" id="UP001370490">
    <property type="component" value="Unassembled WGS sequence"/>
</dbReference>
<reference evidence="2 3" key="1">
    <citation type="submission" date="2023-12" db="EMBL/GenBank/DDBJ databases">
        <title>A high-quality genome assembly for Dillenia turbinata (Dilleniales).</title>
        <authorList>
            <person name="Chanderbali A."/>
        </authorList>
    </citation>
    <scope>NUCLEOTIDE SEQUENCE [LARGE SCALE GENOMIC DNA]</scope>
    <source>
        <strain evidence="2">LSX21</strain>
        <tissue evidence="2">Leaf</tissue>
    </source>
</reference>
<accession>A0AAN8YRK7</accession>
<evidence type="ECO:0000256" key="1">
    <source>
        <dbReference type="ARBA" id="ARBA00009320"/>
    </source>
</evidence>
<sequence>MEAEENGGFAAIWPDMDGFIAEGPNMNVACKAGKGGKLPGIKVGNVSAEEGKKAIEMMLIGSGILVWPVVQWDEQVIGDSKAFSAILSTLKFSNF</sequence>
<dbReference type="InterPro" id="IPR036038">
    <property type="entry name" value="Aminotransferase-like"/>
</dbReference>
<dbReference type="PANTHER" id="PTHR42743:SF22">
    <property type="entry name" value="D-AMINO-ACID TRANSAMINASE, CHLOROPLASTIC"/>
    <property type="match status" value="1"/>
</dbReference>
<evidence type="ECO:0000313" key="2">
    <source>
        <dbReference type="EMBL" id="KAK6912719.1"/>
    </source>
</evidence>
<comment type="similarity">
    <text evidence="1">Belongs to the class-IV pyridoxal-phosphate-dependent aminotransferase family.</text>
</comment>
<name>A0AAN8YRK7_9MAGN</name>
<proteinExistence type="inferred from homology"/>
<comment type="caution">
    <text evidence="2">The sequence shown here is derived from an EMBL/GenBank/DDBJ whole genome shotgun (WGS) entry which is preliminary data.</text>
</comment>
<dbReference type="GO" id="GO:0003824">
    <property type="term" value="F:catalytic activity"/>
    <property type="evidence" value="ECO:0007669"/>
    <property type="project" value="InterPro"/>
</dbReference>
<keyword evidence="3" id="KW-1185">Reference proteome</keyword>
<organism evidence="2 3">
    <name type="scientific">Dillenia turbinata</name>
    <dbReference type="NCBI Taxonomy" id="194707"/>
    <lineage>
        <taxon>Eukaryota</taxon>
        <taxon>Viridiplantae</taxon>
        <taxon>Streptophyta</taxon>
        <taxon>Embryophyta</taxon>
        <taxon>Tracheophyta</taxon>
        <taxon>Spermatophyta</taxon>
        <taxon>Magnoliopsida</taxon>
        <taxon>eudicotyledons</taxon>
        <taxon>Gunneridae</taxon>
        <taxon>Pentapetalae</taxon>
        <taxon>Dilleniales</taxon>
        <taxon>Dilleniaceae</taxon>
        <taxon>Dillenia</taxon>
    </lineage>
</organism>
<evidence type="ECO:0000313" key="3">
    <source>
        <dbReference type="Proteomes" id="UP001370490"/>
    </source>
</evidence>
<dbReference type="SUPFAM" id="SSF56752">
    <property type="entry name" value="D-aminoacid aminotransferase-like PLP-dependent enzymes"/>
    <property type="match status" value="1"/>
</dbReference>
<dbReference type="GO" id="GO:0019752">
    <property type="term" value="P:carboxylic acid metabolic process"/>
    <property type="evidence" value="ECO:0007669"/>
    <property type="project" value="TreeGrafter"/>
</dbReference>
<protein>
    <submittedName>
        <fullName evidence="2">Uncharacterized protein</fullName>
    </submittedName>
</protein>
<dbReference type="PANTHER" id="PTHR42743">
    <property type="entry name" value="AMINO-ACID AMINOTRANSFERASE"/>
    <property type="match status" value="1"/>
</dbReference>